<dbReference type="GO" id="GO:0005634">
    <property type="term" value="C:nucleus"/>
    <property type="evidence" value="ECO:0007669"/>
    <property type="project" value="UniProtKB-ARBA"/>
</dbReference>
<dbReference type="InterPro" id="IPR008942">
    <property type="entry name" value="ENTH_VHS"/>
</dbReference>
<feature type="compositionally biased region" description="Pro residues" evidence="2">
    <location>
        <begin position="286"/>
        <end position="309"/>
    </location>
</feature>
<dbReference type="SMART" id="SM00582">
    <property type="entry name" value="RPR"/>
    <property type="match status" value="1"/>
</dbReference>
<dbReference type="AlphaFoldDB" id="A0AAX6GAT2"/>
<dbReference type="SUPFAM" id="SSF48464">
    <property type="entry name" value="ENTH/VHS domain"/>
    <property type="match status" value="1"/>
</dbReference>
<keyword evidence="5" id="KW-1185">Reference proteome</keyword>
<dbReference type="GO" id="GO:0000993">
    <property type="term" value="F:RNA polymerase II complex binding"/>
    <property type="evidence" value="ECO:0007669"/>
    <property type="project" value="TreeGrafter"/>
</dbReference>
<reference evidence="4" key="2">
    <citation type="submission" date="2023-04" db="EMBL/GenBank/DDBJ databases">
        <authorList>
            <person name="Bruccoleri R.E."/>
            <person name="Oakeley E.J."/>
            <person name="Faust A.-M."/>
            <person name="Dessus-Babus S."/>
            <person name="Altorfer M."/>
            <person name="Burckhardt D."/>
            <person name="Oertli M."/>
            <person name="Naumann U."/>
            <person name="Petersen F."/>
            <person name="Wong J."/>
        </authorList>
    </citation>
    <scope>NUCLEOTIDE SEQUENCE</scope>
    <source>
        <strain evidence="4">GSM-AAB239-AS_SAM_17_03QT</strain>
        <tissue evidence="4">Leaf</tissue>
    </source>
</reference>
<evidence type="ECO:0000259" key="3">
    <source>
        <dbReference type="PROSITE" id="PS51391"/>
    </source>
</evidence>
<protein>
    <submittedName>
        <fullName evidence="4">Regulation of nuclear pre-mRNA domain-containing protein 1B</fullName>
    </submittedName>
</protein>
<evidence type="ECO:0000256" key="2">
    <source>
        <dbReference type="SAM" id="MobiDB-lite"/>
    </source>
</evidence>
<evidence type="ECO:0000256" key="1">
    <source>
        <dbReference type="ARBA" id="ARBA00022664"/>
    </source>
</evidence>
<keyword evidence="1" id="KW-0507">mRNA processing</keyword>
<dbReference type="PANTHER" id="PTHR12460:SF23">
    <property type="entry name" value="ACTIN CYTOSKELETON-REGULATORY COMPLEX PROTEIN PAN1"/>
    <property type="match status" value="1"/>
</dbReference>
<name>A0AAX6GAT2_IRIPA</name>
<dbReference type="EMBL" id="JANAVB010021596">
    <property type="protein sequence ID" value="KAJ6825800.1"/>
    <property type="molecule type" value="Genomic_DNA"/>
</dbReference>
<dbReference type="PANTHER" id="PTHR12460">
    <property type="entry name" value="CYCLIN-DEPENDENT KINASE INHIBITOR-RELATED PROTEIN"/>
    <property type="match status" value="1"/>
</dbReference>
<evidence type="ECO:0000313" key="5">
    <source>
        <dbReference type="Proteomes" id="UP001140949"/>
    </source>
</evidence>
<evidence type="ECO:0000313" key="4">
    <source>
        <dbReference type="EMBL" id="KAJ6825800.1"/>
    </source>
</evidence>
<dbReference type="GO" id="GO:0031124">
    <property type="term" value="P:mRNA 3'-end processing"/>
    <property type="evidence" value="ECO:0007669"/>
    <property type="project" value="TreeGrafter"/>
</dbReference>
<feature type="region of interest" description="Disordered" evidence="2">
    <location>
        <begin position="277"/>
        <end position="330"/>
    </location>
</feature>
<feature type="compositionally biased region" description="Polar residues" evidence="2">
    <location>
        <begin position="496"/>
        <end position="511"/>
    </location>
</feature>
<feature type="domain" description="CID" evidence="3">
    <location>
        <begin position="4"/>
        <end position="136"/>
    </location>
</feature>
<comment type="caution">
    <text evidence="4">The sequence shown here is derived from an EMBL/GenBank/DDBJ whole genome shotgun (WGS) entry which is preliminary data.</text>
</comment>
<dbReference type="PROSITE" id="PS51391">
    <property type="entry name" value="CID"/>
    <property type="match status" value="1"/>
</dbReference>
<accession>A0AAX6GAT2</accession>
<proteinExistence type="predicted"/>
<dbReference type="Gene3D" id="1.25.40.90">
    <property type="match status" value="1"/>
</dbReference>
<organism evidence="4 5">
    <name type="scientific">Iris pallida</name>
    <name type="common">Sweet iris</name>
    <dbReference type="NCBI Taxonomy" id="29817"/>
    <lineage>
        <taxon>Eukaryota</taxon>
        <taxon>Viridiplantae</taxon>
        <taxon>Streptophyta</taxon>
        <taxon>Embryophyta</taxon>
        <taxon>Tracheophyta</taxon>
        <taxon>Spermatophyta</taxon>
        <taxon>Magnoliopsida</taxon>
        <taxon>Liliopsida</taxon>
        <taxon>Asparagales</taxon>
        <taxon>Iridaceae</taxon>
        <taxon>Iridoideae</taxon>
        <taxon>Irideae</taxon>
        <taxon>Iris</taxon>
    </lineage>
</organism>
<dbReference type="Pfam" id="PF04818">
    <property type="entry name" value="CID"/>
    <property type="match status" value="1"/>
</dbReference>
<feature type="compositionally biased region" description="Polar residues" evidence="2">
    <location>
        <begin position="312"/>
        <end position="330"/>
    </location>
</feature>
<sequence length="522" mass="57597">MDGNGIFNAHILVDKLAKLNNSQQSIETVSHWCIFHRKKTKQVVETWERQFHCSPRDQRVSFLYLANDILQNSRRKGLEFIDEFWKVLPDALNDVVQNGDELGRKAALRLVDIWEDRKVFGSHGQVLKEQLLKNLSGNGKSITYEMKPRASGDTIQKLISGYVQVNDGPVDEYAVFGKCRTAISFIEKLEKESGAEFNLGNIGGPGVLEELKGHYGFLRDSVEQLKLAESSRATLLSHLREAFHEQEHKIGHIRNQLQVAQSRYEQLGKLLSGQTVSRLPDQQPNEVPPPPPSSSFIEAPPPPDYPPDSPSVDMTLSTPPHYTEQQPQGPSVDITYTQSTNEVYPKTSSAAEVAAKLMTSSSSAHMLSYVLSSLATEGVIGQSMNDDYLSDGNKRLRLHNSGLSSVPCYMPQTQQPAPPPFPHPGLFQPSPAPLPPTISHIPPPLPASVTASPQFGQTAGQMTNNRYMYGSPMPPSQLSPYPVVGVPPYPGPRNPYHNQGSDNGGLFNQQPLMAGPPPMSRQ</sequence>
<dbReference type="InterPro" id="IPR006569">
    <property type="entry name" value="CID_dom"/>
</dbReference>
<dbReference type="Proteomes" id="UP001140949">
    <property type="component" value="Unassembled WGS sequence"/>
</dbReference>
<reference evidence="4" key="1">
    <citation type="journal article" date="2023" name="GigaByte">
        <title>Genome assembly of the bearded iris, Iris pallida Lam.</title>
        <authorList>
            <person name="Bruccoleri R.E."/>
            <person name="Oakeley E.J."/>
            <person name="Faust A.M.E."/>
            <person name="Altorfer M."/>
            <person name="Dessus-Babus S."/>
            <person name="Burckhardt D."/>
            <person name="Oertli M."/>
            <person name="Naumann U."/>
            <person name="Petersen F."/>
            <person name="Wong J."/>
        </authorList>
    </citation>
    <scope>NUCLEOTIDE SEQUENCE</scope>
    <source>
        <strain evidence="4">GSM-AAB239-AS_SAM_17_03QT</strain>
    </source>
</reference>
<dbReference type="CDD" id="cd16981">
    <property type="entry name" value="CID_RPRD_like"/>
    <property type="match status" value="1"/>
</dbReference>
<feature type="region of interest" description="Disordered" evidence="2">
    <location>
        <begin position="481"/>
        <end position="522"/>
    </location>
</feature>
<gene>
    <name evidence="4" type="ORF">M6B38_375525</name>
</gene>
<dbReference type="FunFam" id="1.25.40.90:FF:000018">
    <property type="entry name" value="ENTH/VHS family protein isoform 1"/>
    <property type="match status" value="1"/>
</dbReference>